<reference evidence="2 3" key="1">
    <citation type="journal article" date="2016" name="Genome Announc.">
        <title>Genome Sequence of Madurella mycetomatis mm55, Isolated from a Human Mycetoma Case in Sudan.</title>
        <authorList>
            <person name="Smit S."/>
            <person name="Derks M.F."/>
            <person name="Bervoets S."/>
            <person name="Fahal A."/>
            <person name="van Leeuwen W."/>
            <person name="van Belkum A."/>
            <person name="van de Sande W.W."/>
        </authorList>
    </citation>
    <scope>NUCLEOTIDE SEQUENCE [LARGE SCALE GENOMIC DNA]</scope>
    <source>
        <strain evidence="3">mm55</strain>
    </source>
</reference>
<feature type="compositionally biased region" description="Low complexity" evidence="1">
    <location>
        <begin position="794"/>
        <end position="809"/>
    </location>
</feature>
<feature type="region of interest" description="Disordered" evidence="1">
    <location>
        <begin position="529"/>
        <end position="659"/>
    </location>
</feature>
<feature type="compositionally biased region" description="Basic and acidic residues" evidence="1">
    <location>
        <begin position="38"/>
        <end position="59"/>
    </location>
</feature>
<organism evidence="2 3">
    <name type="scientific">Madurella mycetomatis</name>
    <dbReference type="NCBI Taxonomy" id="100816"/>
    <lineage>
        <taxon>Eukaryota</taxon>
        <taxon>Fungi</taxon>
        <taxon>Dikarya</taxon>
        <taxon>Ascomycota</taxon>
        <taxon>Pezizomycotina</taxon>
        <taxon>Sordariomycetes</taxon>
        <taxon>Sordariomycetidae</taxon>
        <taxon>Sordariales</taxon>
        <taxon>Sordariales incertae sedis</taxon>
        <taxon>Madurella</taxon>
    </lineage>
</organism>
<dbReference type="STRING" id="100816.A0A175W6X5"/>
<evidence type="ECO:0000256" key="1">
    <source>
        <dbReference type="SAM" id="MobiDB-lite"/>
    </source>
</evidence>
<feature type="region of interest" description="Disordered" evidence="1">
    <location>
        <begin position="718"/>
        <end position="842"/>
    </location>
</feature>
<name>A0A175W6X5_9PEZI</name>
<dbReference type="Proteomes" id="UP000078237">
    <property type="component" value="Unassembled WGS sequence"/>
</dbReference>
<feature type="region of interest" description="Disordered" evidence="1">
    <location>
        <begin position="348"/>
        <end position="409"/>
    </location>
</feature>
<sequence>MSDPQDPASSGAMPEPIQSPVSTSKRIRPPHPNAGVGETERVPLRVEAGEKARWRDSKLGLRSIFGRNRGASDAERGPASPRPPASPREASHRLGGLRASLADISGWHHTQGHRSEVSLPSLKSPPPVQSLRHKNSASGVRPQPAPEGLAAWSPPPLFQAYPQAIKHASLPACTVSAEIILRMHNHKSSASFGSILGQVTLTSQIPEEATGDNGEKPRRRHRRTASGSASKFEWTTKVFILVTSGYLLQYAGEGSFDRLPERVLQLGKDSAAFASDVIPGRHWVLQVSSVAEPDRAPSSHSSIRARLPFRGPERRYSSTMLMVFESAEDMDSWIATLRREIEALGGRRVLSETGKPKTGDQDSKLKSQASQRTLVVRDPNRFSRIMSPEPPERPERPDYPWGQDPTPSSPDIHLDLAQDVREQSFDDTSTASVISHDGRQLDALRDSTNRLSFVSSGQRTGVTSAGSSPACSPIRDSFLEREPLTPDLPHIEEQPRPRLRPNATAINDRRQSLQTINHVFEMRVAAAQSLRPHSTSANSGQPEAAKPSTPAPQSTPNFGVPHSTGSRSSFARTMPVEPAQISSPPLAGRMGFRRPPPSALSINPRPLSLVEDQPSPVLSQQSRVRSVTDSTGSPMSSAPLTPPMSSSSSHQADSKSFQSERHDLFAQRSNTATRETFLEDAVQAPTLFARARRFSVGQVDVSLKESSITSSTQATLLEPLDIPRSRSSLGTYGTNPSPAQTNPRLERRGRRLSSPSQQHVERPFLFGSPPSPLGAQEPSLKPVPRSSQHLRVDSLVSPSLLQRRSLSQLAEGPPPGPPPTKALPPVPRKVSKVTVVPPPGFI</sequence>
<dbReference type="AlphaFoldDB" id="A0A175W6X5"/>
<comment type="caution">
    <text evidence="2">The sequence shown here is derived from an EMBL/GenBank/DDBJ whole genome shotgun (WGS) entry which is preliminary data.</text>
</comment>
<feature type="compositionally biased region" description="Basic and acidic residues" evidence="1">
    <location>
        <begin position="354"/>
        <end position="365"/>
    </location>
</feature>
<dbReference type="VEuPathDB" id="FungiDB:MMYC01_204563"/>
<protein>
    <recommendedName>
        <fullName evidence="4">PH domain-containing protein</fullName>
    </recommendedName>
</protein>
<feature type="compositionally biased region" description="Low complexity" evidence="1">
    <location>
        <begin position="633"/>
        <end position="657"/>
    </location>
</feature>
<evidence type="ECO:0008006" key="4">
    <source>
        <dbReference type="Google" id="ProtNLM"/>
    </source>
</evidence>
<feature type="compositionally biased region" description="Pro residues" evidence="1">
    <location>
        <begin position="812"/>
        <end position="827"/>
    </location>
</feature>
<feature type="compositionally biased region" description="Polar residues" evidence="1">
    <location>
        <begin position="616"/>
        <end position="632"/>
    </location>
</feature>
<accession>A0A175W6X5</accession>
<evidence type="ECO:0000313" key="3">
    <source>
        <dbReference type="Proteomes" id="UP000078237"/>
    </source>
</evidence>
<proteinExistence type="predicted"/>
<feature type="region of interest" description="Disordered" evidence="1">
    <location>
        <begin position="203"/>
        <end position="227"/>
    </location>
</feature>
<gene>
    <name evidence="2" type="ORF">MMYC01_204563</name>
</gene>
<dbReference type="EMBL" id="LCTW02000090">
    <property type="protein sequence ID" value="KXX79322.1"/>
    <property type="molecule type" value="Genomic_DNA"/>
</dbReference>
<feature type="region of interest" description="Disordered" evidence="1">
    <location>
        <begin position="109"/>
        <end position="145"/>
    </location>
</feature>
<feature type="region of interest" description="Disordered" evidence="1">
    <location>
        <begin position="1"/>
        <end position="93"/>
    </location>
</feature>
<evidence type="ECO:0000313" key="2">
    <source>
        <dbReference type="EMBL" id="KXX79322.1"/>
    </source>
</evidence>
<keyword evidence="3" id="KW-1185">Reference proteome</keyword>
<feature type="compositionally biased region" description="Polar residues" evidence="1">
    <location>
        <begin position="725"/>
        <end position="743"/>
    </location>
</feature>
<feature type="compositionally biased region" description="Polar residues" evidence="1">
    <location>
        <begin position="531"/>
        <end position="541"/>
    </location>
</feature>
<dbReference type="OrthoDB" id="1749473at2759"/>
<feature type="compositionally biased region" description="Polar residues" evidence="1">
    <location>
        <begin position="551"/>
        <end position="571"/>
    </location>
</feature>